<dbReference type="PANTHER" id="PTHR48195">
    <property type="entry name" value="FRIEND VIRUS SUSCEPTIBILITY PROTEIN 1"/>
    <property type="match status" value="1"/>
</dbReference>
<dbReference type="InterPro" id="IPR053270">
    <property type="entry name" value="Fv1_restriction_factor"/>
</dbReference>
<dbReference type="OrthoDB" id="9906618at2759"/>
<sequence length="279" mass="31105">MIGDDIEEGKLRPIVTTKQRRAVTQRAGNTNRDQDYRGNAEAAEQQYTEETSSYTAGELTELGQKFDQKGGESILKWILRVWDLGGDGIMLTSREAIGLGSIAKDPRVRLYLRRARDTTVTFSLLHLIRASVLQVYDTPTEMMDSTPWRTIGEGIQRLREYGCVSSLIADPLASATPNTPTIKEMWSGPDMAPFTAHMKNKLLVGSPIHLKVPLFTMLSALDAKQGVIHEAATLLSQLGELERTGETIARQRDVKKKGYRKVKNQPQADVLKFASEWSS</sequence>
<proteinExistence type="predicted"/>
<dbReference type="AlphaFoldDB" id="A0A8J1LAU9"/>
<dbReference type="KEGG" id="xla:121396150"/>
<organism evidence="2 3">
    <name type="scientific">Xenopus laevis</name>
    <name type="common">African clawed frog</name>
    <dbReference type="NCBI Taxonomy" id="8355"/>
    <lineage>
        <taxon>Eukaryota</taxon>
        <taxon>Metazoa</taxon>
        <taxon>Chordata</taxon>
        <taxon>Craniata</taxon>
        <taxon>Vertebrata</taxon>
        <taxon>Euteleostomi</taxon>
        <taxon>Amphibia</taxon>
        <taxon>Batrachia</taxon>
        <taxon>Anura</taxon>
        <taxon>Pipoidea</taxon>
        <taxon>Pipidae</taxon>
        <taxon>Xenopodinae</taxon>
        <taxon>Xenopus</taxon>
        <taxon>Xenopus</taxon>
    </lineage>
</organism>
<dbReference type="PANTHER" id="PTHR48195:SF1">
    <property type="entry name" value="RIKEN CDNA 2410002F23 GENE"/>
    <property type="match status" value="1"/>
</dbReference>
<accession>A0A8J1LAU9</accession>
<evidence type="ECO:0000313" key="2">
    <source>
        <dbReference type="Proteomes" id="UP000186698"/>
    </source>
</evidence>
<dbReference type="GeneID" id="121396150"/>
<protein>
    <submittedName>
        <fullName evidence="3">Friend virus susceptibility protein 1-like</fullName>
    </submittedName>
</protein>
<name>A0A8J1LAU9_XENLA</name>
<dbReference type="GO" id="GO:0009615">
    <property type="term" value="P:response to virus"/>
    <property type="evidence" value="ECO:0000318"/>
    <property type="project" value="GO_Central"/>
</dbReference>
<evidence type="ECO:0000256" key="1">
    <source>
        <dbReference type="SAM" id="MobiDB-lite"/>
    </source>
</evidence>
<dbReference type="GO" id="GO:0005794">
    <property type="term" value="C:Golgi apparatus"/>
    <property type="evidence" value="ECO:0000318"/>
    <property type="project" value="GO_Central"/>
</dbReference>
<evidence type="ECO:0000313" key="3">
    <source>
        <dbReference type="RefSeq" id="XP_041426652.1"/>
    </source>
</evidence>
<keyword evidence="2" id="KW-1185">Reference proteome</keyword>
<reference evidence="3" key="1">
    <citation type="submission" date="2025-08" db="UniProtKB">
        <authorList>
            <consortium name="RefSeq"/>
        </authorList>
    </citation>
    <scope>IDENTIFICATION</scope>
    <source>
        <strain evidence="3">J_2021</strain>
        <tissue evidence="3">Erythrocytes</tissue>
    </source>
</reference>
<gene>
    <name evidence="3" type="primary">LOC121396150</name>
</gene>
<dbReference type="RefSeq" id="XP_041426652.1">
    <property type="nucleotide sequence ID" value="XM_041570718.1"/>
</dbReference>
<dbReference type="Proteomes" id="UP000186698">
    <property type="component" value="Chromosome 7S"/>
</dbReference>
<feature type="region of interest" description="Disordered" evidence="1">
    <location>
        <begin position="19"/>
        <end position="38"/>
    </location>
</feature>